<gene>
    <name evidence="2" type="ORF">F4559_003048</name>
</gene>
<sequence length="146" mass="16604">MFAIEVEDSSDAAGVAGGSSSALGWIKIDDFVEWFRAPIGFWVESDYRRSWREAYLRLEISIDSTSCLLVSVTDPAVSNFLTCWPMYRDGEKVYLQNSLIFLGEVGPDFDISRPWCHVLPRAVVNEDGMRISEWATSMDSIREFFV</sequence>
<reference evidence="2 3" key="1">
    <citation type="submission" date="2020-08" db="EMBL/GenBank/DDBJ databases">
        <title>Sequencing the genomes of 1000 actinobacteria strains.</title>
        <authorList>
            <person name="Klenk H.-P."/>
        </authorList>
    </citation>
    <scope>NUCLEOTIDE SEQUENCE [LARGE SCALE GENOMIC DNA]</scope>
    <source>
        <strain evidence="2 3">DSM 45084</strain>
    </source>
</reference>
<dbReference type="InterPro" id="IPR053755">
    <property type="entry name" value="CDI_immunity_sf"/>
</dbReference>
<dbReference type="RefSeq" id="WP_184669328.1">
    <property type="nucleotide sequence ID" value="NZ_BAABAI010000029.1"/>
</dbReference>
<evidence type="ECO:0000313" key="3">
    <source>
        <dbReference type="Proteomes" id="UP000542674"/>
    </source>
</evidence>
<dbReference type="AlphaFoldDB" id="A0A7W7WVT5"/>
<dbReference type="Pfam" id="PF18228">
    <property type="entry name" value="CdiI_N"/>
    <property type="match status" value="1"/>
</dbReference>
<protein>
    <recommendedName>
        <fullName evidence="1">CdiI C-terminal domain-containing protein</fullName>
    </recommendedName>
</protein>
<name>A0A7W7WVT5_9PSEU</name>
<dbReference type="InterPro" id="IPR040509">
    <property type="entry name" value="CdiI_C"/>
</dbReference>
<organism evidence="2 3">
    <name type="scientific">Saccharothrix violaceirubra</name>
    <dbReference type="NCBI Taxonomy" id="413306"/>
    <lineage>
        <taxon>Bacteria</taxon>
        <taxon>Bacillati</taxon>
        <taxon>Actinomycetota</taxon>
        <taxon>Actinomycetes</taxon>
        <taxon>Pseudonocardiales</taxon>
        <taxon>Pseudonocardiaceae</taxon>
        <taxon>Saccharothrix</taxon>
    </lineage>
</organism>
<proteinExistence type="predicted"/>
<dbReference type="CDD" id="cd20699">
    <property type="entry name" value="CdiI_ECL-like"/>
    <property type="match status" value="1"/>
</dbReference>
<keyword evidence="3" id="KW-1185">Reference proteome</keyword>
<dbReference type="Gene3D" id="3.30.2450.20">
    <property type="match status" value="1"/>
</dbReference>
<evidence type="ECO:0000259" key="1">
    <source>
        <dbReference type="Pfam" id="PF18228"/>
    </source>
</evidence>
<evidence type="ECO:0000313" key="2">
    <source>
        <dbReference type="EMBL" id="MBB4965689.1"/>
    </source>
</evidence>
<feature type="domain" description="CdiI C-terminal" evidence="1">
    <location>
        <begin position="38"/>
        <end position="144"/>
    </location>
</feature>
<dbReference type="Proteomes" id="UP000542674">
    <property type="component" value="Unassembled WGS sequence"/>
</dbReference>
<dbReference type="EMBL" id="JACHJS010000001">
    <property type="protein sequence ID" value="MBB4965689.1"/>
    <property type="molecule type" value="Genomic_DNA"/>
</dbReference>
<accession>A0A7W7WVT5</accession>
<comment type="caution">
    <text evidence="2">The sequence shown here is derived from an EMBL/GenBank/DDBJ whole genome shotgun (WGS) entry which is preliminary data.</text>
</comment>